<dbReference type="Pfam" id="PF00651">
    <property type="entry name" value="BTB"/>
    <property type="match status" value="1"/>
</dbReference>
<dbReference type="OrthoDB" id="6359816at2759"/>
<gene>
    <name evidence="2" type="ORF">GJ744_007637</name>
</gene>
<accession>A0A8H7ALK3</accession>
<comment type="caution">
    <text evidence="2">The sequence shown here is derived from an EMBL/GenBank/DDBJ whole genome shotgun (WGS) entry which is preliminary data.</text>
</comment>
<feature type="domain" description="BTB" evidence="1">
    <location>
        <begin position="10"/>
        <end position="51"/>
    </location>
</feature>
<evidence type="ECO:0000313" key="2">
    <source>
        <dbReference type="EMBL" id="KAF7509599.1"/>
    </source>
</evidence>
<proteinExistence type="predicted"/>
<evidence type="ECO:0000259" key="1">
    <source>
        <dbReference type="Pfam" id="PF00651"/>
    </source>
</evidence>
<organism evidence="2 3">
    <name type="scientific">Endocarpon pusillum</name>
    <dbReference type="NCBI Taxonomy" id="364733"/>
    <lineage>
        <taxon>Eukaryota</taxon>
        <taxon>Fungi</taxon>
        <taxon>Dikarya</taxon>
        <taxon>Ascomycota</taxon>
        <taxon>Pezizomycotina</taxon>
        <taxon>Eurotiomycetes</taxon>
        <taxon>Chaetothyriomycetidae</taxon>
        <taxon>Verrucariales</taxon>
        <taxon>Verrucariaceae</taxon>
        <taxon>Endocarpon</taxon>
    </lineage>
</organism>
<dbReference type="InterPro" id="IPR000210">
    <property type="entry name" value="BTB/POZ_dom"/>
</dbReference>
<evidence type="ECO:0000313" key="3">
    <source>
        <dbReference type="Proteomes" id="UP000606974"/>
    </source>
</evidence>
<dbReference type="Gene3D" id="3.30.710.10">
    <property type="entry name" value="Potassium Channel Kv1.1, Chain A"/>
    <property type="match status" value="1"/>
</dbReference>
<reference evidence="2" key="1">
    <citation type="submission" date="2020-02" db="EMBL/GenBank/DDBJ databases">
        <authorList>
            <person name="Palmer J.M."/>
        </authorList>
    </citation>
    <scope>NUCLEOTIDE SEQUENCE</scope>
    <source>
        <strain evidence="2">EPUS1.4</strain>
        <tissue evidence="2">Thallus</tissue>
    </source>
</reference>
<dbReference type="Proteomes" id="UP000606974">
    <property type="component" value="Unassembled WGS sequence"/>
</dbReference>
<dbReference type="AlphaFoldDB" id="A0A8H7ALK3"/>
<keyword evidence="3" id="KW-1185">Reference proteome</keyword>
<protein>
    <recommendedName>
        <fullName evidence="1">BTB domain-containing protein</fullName>
    </recommendedName>
</protein>
<sequence length="64" mass="6873">MSKPSAAGGNQLLRFGDLADCVIVCGDIEFNVRKDIICRGSPVLKRLCEEGLQVRAISFHNGPG</sequence>
<name>A0A8H7ALK3_9EURO</name>
<dbReference type="EMBL" id="JAACFV010000039">
    <property type="protein sequence ID" value="KAF7509599.1"/>
    <property type="molecule type" value="Genomic_DNA"/>
</dbReference>
<dbReference type="InterPro" id="IPR011333">
    <property type="entry name" value="SKP1/BTB/POZ_sf"/>
</dbReference>
<dbReference type="SUPFAM" id="SSF54695">
    <property type="entry name" value="POZ domain"/>
    <property type="match status" value="1"/>
</dbReference>